<dbReference type="GO" id="GO:0004673">
    <property type="term" value="F:protein histidine kinase activity"/>
    <property type="evidence" value="ECO:0007669"/>
    <property type="project" value="UniProtKB-EC"/>
</dbReference>
<comment type="caution">
    <text evidence="8">The sequence shown here is derived from an EMBL/GenBank/DDBJ whole genome shotgun (WGS) entry which is preliminary data.</text>
</comment>
<dbReference type="PANTHER" id="PTHR45339">
    <property type="entry name" value="HYBRID SIGNAL TRANSDUCTION HISTIDINE KINASE J"/>
    <property type="match status" value="1"/>
</dbReference>
<dbReference type="Proteomes" id="UP001254488">
    <property type="component" value="Unassembled WGS sequence"/>
</dbReference>
<proteinExistence type="predicted"/>
<dbReference type="InterPro" id="IPR005467">
    <property type="entry name" value="His_kinase_dom"/>
</dbReference>
<keyword evidence="3" id="KW-0597">Phosphoprotein</keyword>
<evidence type="ECO:0000256" key="4">
    <source>
        <dbReference type="ARBA" id="ARBA00023012"/>
    </source>
</evidence>
<sequence length="506" mass="57958">MIEKIKNLIYNKKLQVIQLDKNGLVVDTENTVFNIKKNTKLTDLHPFFESIAPLFETLIEPIEFACVNLEIDNKEIIADINLIQEKGNLFITISDFTEHYEYSHPLVQDKNEAIIEKYKLAFERDLLFEKEKFKNTFLANINHEIRNPLNNLLGFMDILTEDKQLSYNQKETLNIMQKTGSHLKVLMDDMLDISKIEKGEIEVKHIPFNVRPLVKNLLKHFTSKFSNKPIETDLEIDENVPNRILGDPTRLNQILFNLINNAFLYTDTGNIKIKLDCNDKKVIDGKSFINFSISDTGKGFSKESIDTIFESYHQLQLKKIHPLGQGLGLKIVKELITVLHGDITVKSLEGKGTTFKFTLPFEVAKKTTGKKSVPKGSGILVSKRILIIEDKEVEQMLFMKLFLNNDKAYQIEIVKTPEQSLELLEQKKYDLIIMKMVFPSKNGLQVLKDITSHNNEKINSTPVLMVSGNAVLSEQEKILSAGAKDFLPKPFTKKELFSKLGEILKQ</sequence>
<dbReference type="SMART" id="SM00387">
    <property type="entry name" value="HATPase_c"/>
    <property type="match status" value="1"/>
</dbReference>
<accession>A0ABU2YC48</accession>
<dbReference type="Gene3D" id="3.40.50.2300">
    <property type="match status" value="1"/>
</dbReference>
<keyword evidence="9" id="KW-1185">Reference proteome</keyword>
<feature type="domain" description="Response regulatory" evidence="7">
    <location>
        <begin position="384"/>
        <end position="504"/>
    </location>
</feature>
<evidence type="ECO:0000313" key="9">
    <source>
        <dbReference type="Proteomes" id="UP001254488"/>
    </source>
</evidence>
<dbReference type="InterPro" id="IPR004358">
    <property type="entry name" value="Sig_transdc_His_kin-like_C"/>
</dbReference>
<feature type="domain" description="Histidine kinase" evidence="6">
    <location>
        <begin position="140"/>
        <end position="363"/>
    </location>
</feature>
<dbReference type="Pfam" id="PF02518">
    <property type="entry name" value="HATPase_c"/>
    <property type="match status" value="1"/>
</dbReference>
<evidence type="ECO:0000313" key="8">
    <source>
        <dbReference type="EMBL" id="MDT0555375.1"/>
    </source>
</evidence>
<reference evidence="8 9" key="1">
    <citation type="submission" date="2023-09" db="EMBL/GenBank/DDBJ databases">
        <authorList>
            <person name="Rey-Velasco X."/>
        </authorList>
    </citation>
    <scope>NUCLEOTIDE SEQUENCE [LARGE SCALE GENOMIC DNA]</scope>
    <source>
        <strain evidence="8 9">W242</strain>
    </source>
</reference>
<dbReference type="CDD" id="cd00082">
    <property type="entry name" value="HisKA"/>
    <property type="match status" value="1"/>
</dbReference>
<dbReference type="PRINTS" id="PR00344">
    <property type="entry name" value="BCTRLSENSOR"/>
</dbReference>
<dbReference type="EMBL" id="JAVRHZ010000002">
    <property type="protein sequence ID" value="MDT0555375.1"/>
    <property type="molecule type" value="Genomic_DNA"/>
</dbReference>
<dbReference type="SMART" id="SM00448">
    <property type="entry name" value="REC"/>
    <property type="match status" value="1"/>
</dbReference>
<evidence type="ECO:0000256" key="5">
    <source>
        <dbReference type="PROSITE-ProRule" id="PRU00169"/>
    </source>
</evidence>
<dbReference type="SUPFAM" id="SSF47384">
    <property type="entry name" value="Homodimeric domain of signal transducing histidine kinase"/>
    <property type="match status" value="1"/>
</dbReference>
<dbReference type="Gene3D" id="1.10.287.130">
    <property type="match status" value="1"/>
</dbReference>
<dbReference type="PANTHER" id="PTHR45339:SF1">
    <property type="entry name" value="HYBRID SIGNAL TRANSDUCTION HISTIDINE KINASE J"/>
    <property type="match status" value="1"/>
</dbReference>
<evidence type="ECO:0000259" key="7">
    <source>
        <dbReference type="PROSITE" id="PS50110"/>
    </source>
</evidence>
<keyword evidence="4" id="KW-0902">Two-component regulatory system</keyword>
<protein>
    <recommendedName>
        <fullName evidence="2">histidine kinase</fullName>
        <ecNumber evidence="2">2.7.13.3</ecNumber>
    </recommendedName>
</protein>
<keyword evidence="8" id="KW-0808">Transferase</keyword>
<comment type="catalytic activity">
    <reaction evidence="1">
        <text>ATP + protein L-histidine = ADP + protein N-phospho-L-histidine.</text>
        <dbReference type="EC" id="2.7.13.3"/>
    </reaction>
</comment>
<dbReference type="SUPFAM" id="SSF52172">
    <property type="entry name" value="CheY-like"/>
    <property type="match status" value="1"/>
</dbReference>
<dbReference type="Pfam" id="PF00512">
    <property type="entry name" value="HisKA"/>
    <property type="match status" value="1"/>
</dbReference>
<dbReference type="InterPro" id="IPR011006">
    <property type="entry name" value="CheY-like_superfamily"/>
</dbReference>
<organism evidence="8 9">
    <name type="scientific">Patiriisocius hiemis</name>
    <dbReference type="NCBI Taxonomy" id="3075604"/>
    <lineage>
        <taxon>Bacteria</taxon>
        <taxon>Pseudomonadati</taxon>
        <taxon>Bacteroidota</taxon>
        <taxon>Flavobacteriia</taxon>
        <taxon>Flavobacteriales</taxon>
        <taxon>Flavobacteriaceae</taxon>
        <taxon>Patiriisocius</taxon>
    </lineage>
</organism>
<dbReference type="EC" id="2.7.13.3" evidence="2"/>
<dbReference type="SUPFAM" id="SSF55874">
    <property type="entry name" value="ATPase domain of HSP90 chaperone/DNA topoisomerase II/histidine kinase"/>
    <property type="match status" value="1"/>
</dbReference>
<keyword evidence="8" id="KW-0418">Kinase</keyword>
<dbReference type="RefSeq" id="WP_311332329.1">
    <property type="nucleotide sequence ID" value="NZ_JAVRHZ010000002.1"/>
</dbReference>
<gene>
    <name evidence="8" type="ORF">RM538_05125</name>
</gene>
<dbReference type="Pfam" id="PF00072">
    <property type="entry name" value="Response_reg"/>
    <property type="match status" value="1"/>
</dbReference>
<name>A0ABU2YC48_9FLAO</name>
<evidence type="ECO:0000256" key="2">
    <source>
        <dbReference type="ARBA" id="ARBA00012438"/>
    </source>
</evidence>
<dbReference type="InterPro" id="IPR036890">
    <property type="entry name" value="HATPase_C_sf"/>
</dbReference>
<dbReference type="InterPro" id="IPR036097">
    <property type="entry name" value="HisK_dim/P_sf"/>
</dbReference>
<dbReference type="InterPro" id="IPR003594">
    <property type="entry name" value="HATPase_dom"/>
</dbReference>
<dbReference type="PROSITE" id="PS50109">
    <property type="entry name" value="HIS_KIN"/>
    <property type="match status" value="1"/>
</dbReference>
<evidence type="ECO:0000256" key="3">
    <source>
        <dbReference type="ARBA" id="ARBA00022553"/>
    </source>
</evidence>
<dbReference type="Gene3D" id="3.30.565.10">
    <property type="entry name" value="Histidine kinase-like ATPase, C-terminal domain"/>
    <property type="match status" value="1"/>
</dbReference>
<dbReference type="PROSITE" id="PS50110">
    <property type="entry name" value="RESPONSE_REGULATORY"/>
    <property type="match status" value="1"/>
</dbReference>
<dbReference type="CDD" id="cd17546">
    <property type="entry name" value="REC_hyHK_CKI1_RcsC-like"/>
    <property type="match status" value="1"/>
</dbReference>
<evidence type="ECO:0000256" key="1">
    <source>
        <dbReference type="ARBA" id="ARBA00000085"/>
    </source>
</evidence>
<dbReference type="InterPro" id="IPR001789">
    <property type="entry name" value="Sig_transdc_resp-reg_receiver"/>
</dbReference>
<comment type="caution">
    <text evidence="5">Lacks conserved residue(s) required for the propagation of feature annotation.</text>
</comment>
<dbReference type="InterPro" id="IPR003661">
    <property type="entry name" value="HisK_dim/P_dom"/>
</dbReference>
<evidence type="ECO:0000259" key="6">
    <source>
        <dbReference type="PROSITE" id="PS50109"/>
    </source>
</evidence>
<dbReference type="SMART" id="SM00388">
    <property type="entry name" value="HisKA"/>
    <property type="match status" value="1"/>
</dbReference>